<dbReference type="Gene3D" id="2.60.120.290">
    <property type="entry name" value="Spermadhesin, CUB domain"/>
    <property type="match status" value="1"/>
</dbReference>
<sequence length="244" mass="26749">MSSFTTSINISGQPFPILSGNSMLSNLLPTYASLLSTCPIHISLASLNISPNLPTSAVVMYLDLAQGSGAARINIATTDKDFDRSWRIKVTQITCDATSKAPPNCLQYYTEYSGIVSSFNYQNTDGVHQLGGQRYTICIRAREGFCGIKYIADENEFSLSDDGTEATADAPKSGDTDCTLDFLVIPSMDKDGKVTLKDRFCGNGFDDLITYSKPFEIRVVTEDDEPTTDINNRGFSMRYTQIPC</sequence>
<dbReference type="Pfam" id="PF26080">
    <property type="entry name" value="CUB_animal"/>
    <property type="match status" value="1"/>
</dbReference>
<accession>A0AAN8WH48</accession>
<reference evidence="4 5" key="1">
    <citation type="submission" date="2023-11" db="EMBL/GenBank/DDBJ databases">
        <title>Halocaridina rubra genome assembly.</title>
        <authorList>
            <person name="Smith C."/>
        </authorList>
    </citation>
    <scope>NUCLEOTIDE SEQUENCE [LARGE SCALE GENOMIC DNA]</scope>
    <source>
        <strain evidence="4">EP-1</strain>
        <tissue evidence="4">Whole</tissue>
    </source>
</reference>
<dbReference type="PANTHER" id="PTHR33236:SF5">
    <property type="entry name" value="CUB DOMAIN-CONTAINING PROTEIN"/>
    <property type="match status" value="1"/>
</dbReference>
<dbReference type="EMBL" id="JAXCGZ010019319">
    <property type="protein sequence ID" value="KAK7066225.1"/>
    <property type="molecule type" value="Genomic_DNA"/>
</dbReference>
<name>A0AAN8WH48_HALRR</name>
<dbReference type="SUPFAM" id="SSF49854">
    <property type="entry name" value="Spermadhesin, CUB domain"/>
    <property type="match status" value="1"/>
</dbReference>
<feature type="domain" description="CUB" evidence="3">
    <location>
        <begin position="105"/>
        <end position="242"/>
    </location>
</feature>
<dbReference type="AlphaFoldDB" id="A0AAN8WH48"/>
<proteinExistence type="predicted"/>
<dbReference type="Proteomes" id="UP001381693">
    <property type="component" value="Unassembled WGS sequence"/>
</dbReference>
<comment type="caution">
    <text evidence="4">The sequence shown here is derived from an EMBL/GenBank/DDBJ whole genome shotgun (WGS) entry which is preliminary data.</text>
</comment>
<evidence type="ECO:0000259" key="3">
    <source>
        <dbReference type="PROSITE" id="PS01180"/>
    </source>
</evidence>
<dbReference type="InterPro" id="IPR000859">
    <property type="entry name" value="CUB_dom"/>
</dbReference>
<organism evidence="4 5">
    <name type="scientific">Halocaridina rubra</name>
    <name type="common">Hawaiian red shrimp</name>
    <dbReference type="NCBI Taxonomy" id="373956"/>
    <lineage>
        <taxon>Eukaryota</taxon>
        <taxon>Metazoa</taxon>
        <taxon>Ecdysozoa</taxon>
        <taxon>Arthropoda</taxon>
        <taxon>Crustacea</taxon>
        <taxon>Multicrustacea</taxon>
        <taxon>Malacostraca</taxon>
        <taxon>Eumalacostraca</taxon>
        <taxon>Eucarida</taxon>
        <taxon>Decapoda</taxon>
        <taxon>Pleocyemata</taxon>
        <taxon>Caridea</taxon>
        <taxon>Atyoidea</taxon>
        <taxon>Atyidae</taxon>
        <taxon>Halocaridina</taxon>
    </lineage>
</organism>
<evidence type="ECO:0000256" key="1">
    <source>
        <dbReference type="ARBA" id="ARBA00023157"/>
    </source>
</evidence>
<dbReference type="InterPro" id="IPR035914">
    <property type="entry name" value="Sperma_CUB_dom_sf"/>
</dbReference>
<dbReference type="PROSITE" id="PS01180">
    <property type="entry name" value="CUB"/>
    <property type="match status" value="1"/>
</dbReference>
<keyword evidence="5" id="KW-1185">Reference proteome</keyword>
<evidence type="ECO:0000313" key="4">
    <source>
        <dbReference type="EMBL" id="KAK7066225.1"/>
    </source>
</evidence>
<comment type="caution">
    <text evidence="2">Lacks conserved residue(s) required for the propagation of feature annotation.</text>
</comment>
<dbReference type="InterPro" id="IPR058698">
    <property type="entry name" value="CUB_metazoa"/>
</dbReference>
<evidence type="ECO:0000256" key="2">
    <source>
        <dbReference type="PROSITE-ProRule" id="PRU00059"/>
    </source>
</evidence>
<keyword evidence="1" id="KW-1015">Disulfide bond</keyword>
<gene>
    <name evidence="4" type="ORF">SK128_007746</name>
</gene>
<protein>
    <recommendedName>
        <fullName evidence="3">CUB domain-containing protein</fullName>
    </recommendedName>
</protein>
<evidence type="ECO:0000313" key="5">
    <source>
        <dbReference type="Proteomes" id="UP001381693"/>
    </source>
</evidence>
<dbReference type="PANTHER" id="PTHR33236">
    <property type="entry name" value="INTRAFLAGELLAR TRANSPORT PROTEIN 122 FAMILY PROTEIN-RELATED"/>
    <property type="match status" value="1"/>
</dbReference>